<dbReference type="PANTHER" id="PTHR11086">
    <property type="entry name" value="DEOXYCYTIDYLATE DEAMINASE-RELATED"/>
    <property type="match status" value="1"/>
</dbReference>
<dbReference type="InterPro" id="IPR015517">
    <property type="entry name" value="dCMP_deaminase-rel"/>
</dbReference>
<proteinExistence type="predicted"/>
<evidence type="ECO:0000256" key="1">
    <source>
        <dbReference type="ARBA" id="ARBA00022727"/>
    </source>
</evidence>
<feature type="compositionally biased region" description="Low complexity" evidence="6">
    <location>
        <begin position="176"/>
        <end position="208"/>
    </location>
</feature>
<feature type="region of interest" description="Disordered" evidence="6">
    <location>
        <begin position="144"/>
        <end position="230"/>
    </location>
</feature>
<evidence type="ECO:0000256" key="2">
    <source>
        <dbReference type="ARBA" id="ARBA00022801"/>
    </source>
</evidence>
<accession>A0A1X7TJK0</accession>
<evidence type="ECO:0000313" key="8">
    <source>
        <dbReference type="EnsemblMetazoa" id="Aqu2.1.14923_001"/>
    </source>
</evidence>
<dbReference type="InterPro" id="IPR016193">
    <property type="entry name" value="Cytidine_deaminase-like"/>
</dbReference>
<dbReference type="EC" id="3.5.4.12" evidence="3"/>
<name>A0A1X7TJK0_AMPQE</name>
<dbReference type="Pfam" id="PF00383">
    <property type="entry name" value="dCMP_cyt_deam_1"/>
    <property type="match status" value="1"/>
</dbReference>
<evidence type="ECO:0000256" key="4">
    <source>
        <dbReference type="ARBA" id="ARBA00041763"/>
    </source>
</evidence>
<feature type="coiled-coil region" evidence="5">
    <location>
        <begin position="18"/>
        <end position="45"/>
    </location>
</feature>
<dbReference type="OrthoDB" id="6710946at2759"/>
<organism evidence="8">
    <name type="scientific">Amphimedon queenslandica</name>
    <name type="common">Sponge</name>
    <dbReference type="NCBI Taxonomy" id="400682"/>
    <lineage>
        <taxon>Eukaryota</taxon>
        <taxon>Metazoa</taxon>
        <taxon>Porifera</taxon>
        <taxon>Demospongiae</taxon>
        <taxon>Heteroscleromorpha</taxon>
        <taxon>Haplosclerida</taxon>
        <taxon>Niphatidae</taxon>
        <taxon>Amphimedon</taxon>
    </lineage>
</organism>
<dbReference type="InParanoid" id="A0A1X7TJK0"/>
<dbReference type="GO" id="GO:0005737">
    <property type="term" value="C:cytoplasm"/>
    <property type="evidence" value="ECO:0007669"/>
    <property type="project" value="TreeGrafter"/>
</dbReference>
<dbReference type="eggNOG" id="KOG3127">
    <property type="taxonomic scope" value="Eukaryota"/>
</dbReference>
<dbReference type="EnsemblMetazoa" id="Aqu2.1.14923_001">
    <property type="protein sequence ID" value="Aqu2.1.14923_001"/>
    <property type="gene ID" value="Aqu2.1.14923"/>
</dbReference>
<dbReference type="PROSITE" id="PS51747">
    <property type="entry name" value="CYT_DCMP_DEAMINASES_2"/>
    <property type="match status" value="1"/>
</dbReference>
<evidence type="ECO:0000259" key="7">
    <source>
        <dbReference type="PROSITE" id="PS51747"/>
    </source>
</evidence>
<dbReference type="SUPFAM" id="SSF53927">
    <property type="entry name" value="Cytidine deaminase-like"/>
    <property type="match status" value="1"/>
</dbReference>
<dbReference type="GO" id="GO:0004132">
    <property type="term" value="F:dCMP deaminase activity"/>
    <property type="evidence" value="ECO:0007669"/>
    <property type="project" value="TreeGrafter"/>
</dbReference>
<keyword evidence="5" id="KW-0175">Coiled coil</keyword>
<feature type="domain" description="CMP/dCMP-type deaminase" evidence="7">
    <location>
        <begin position="83"/>
        <end position="311"/>
    </location>
</feature>
<dbReference type="STRING" id="400682.A0A1X7TJK0"/>
<dbReference type="Gene3D" id="3.40.140.10">
    <property type="entry name" value="Cytidine Deaminase, domain 2"/>
    <property type="match status" value="1"/>
</dbReference>
<keyword evidence="2" id="KW-0378">Hydrolase</keyword>
<dbReference type="InterPro" id="IPR002125">
    <property type="entry name" value="CMP_dCMP_dom"/>
</dbReference>
<evidence type="ECO:0000256" key="5">
    <source>
        <dbReference type="SAM" id="Coils"/>
    </source>
</evidence>
<protein>
    <recommendedName>
        <fullName evidence="4">dCMP deaminase</fullName>
        <ecNumber evidence="3">3.5.4.12</ecNumber>
    </recommendedName>
    <alternativeName>
        <fullName evidence="4">dCMP deaminase</fullName>
    </alternativeName>
</protein>
<evidence type="ECO:0000256" key="6">
    <source>
        <dbReference type="SAM" id="MobiDB-lite"/>
    </source>
</evidence>
<keyword evidence="1" id="KW-0545">Nucleotide biosynthesis</keyword>
<evidence type="ECO:0000256" key="3">
    <source>
        <dbReference type="ARBA" id="ARBA00038938"/>
    </source>
</evidence>
<reference evidence="8" key="1">
    <citation type="submission" date="2017-05" db="UniProtKB">
        <authorList>
            <consortium name="EnsemblMetazoa"/>
        </authorList>
    </citation>
    <scope>IDENTIFICATION</scope>
</reference>
<dbReference type="PANTHER" id="PTHR11086:SF18">
    <property type="entry name" value="DEOXYCYTIDYLATE DEAMINASE"/>
    <property type="match status" value="1"/>
</dbReference>
<sequence length="378" mass="43139">MDQECKKIIAEMEKGVKAKIKEEQFKELKADLEIAKELRKDAQDKILQLRPNLQLLTQNEVFVTFVKNTKEEAKNFREKRRKKWDEYYLKIACLAALRSKDPRTPVGACIAKWPTAKSDSNSYRIAGIGYNSMPYVEGEDNDSLFPWKRHHPKATDPTPQDPTHTDHTPEGPTPESPTSKSSTPESPTSKSSTSKSSTPESPTTEGSTAEGYTTEDSTSEHFTTEGSTKTDPTLKHAYVVHAAVNAILNKTRESIKGCTIYLTHFPDNDCVHAIIEAEIREVVYLKWKSCDDDDEKDERIKELLDNNSVELSREIKREEIKEEKDLKVVTELEYRIANKSDADANKAARTMAISWEQFFMGLQNYQRQDQEKKRTLKS</sequence>
<dbReference type="AlphaFoldDB" id="A0A1X7TJK0"/>